<feature type="region of interest" description="Disordered" evidence="2">
    <location>
        <begin position="1191"/>
        <end position="1218"/>
    </location>
</feature>
<dbReference type="PANTHER" id="PTHR19932:SF10">
    <property type="entry name" value="WD REPEAT AND HMG-BOX DNA-BINDING PROTEIN 1"/>
    <property type="match status" value="1"/>
</dbReference>
<accession>A0A2A9MEW0</accession>
<dbReference type="Pfam" id="PF12341">
    <property type="entry name" value="Mcl1_mid"/>
    <property type="match status" value="1"/>
</dbReference>
<protein>
    <recommendedName>
        <fullName evidence="3">WDHD1/CFT4 second beta-propeller domain-containing protein</fullName>
    </recommendedName>
</protein>
<feature type="coiled-coil region" evidence="1">
    <location>
        <begin position="801"/>
        <end position="835"/>
    </location>
</feature>
<feature type="compositionally biased region" description="Low complexity" evidence="2">
    <location>
        <begin position="541"/>
        <end position="556"/>
    </location>
</feature>
<evidence type="ECO:0000256" key="2">
    <source>
        <dbReference type="SAM" id="MobiDB-lite"/>
    </source>
</evidence>
<evidence type="ECO:0000313" key="5">
    <source>
        <dbReference type="Proteomes" id="UP000224006"/>
    </source>
</evidence>
<keyword evidence="5" id="KW-1185">Reference proteome</keyword>
<dbReference type="KEGG" id="bbes:BESB_073650"/>
<dbReference type="STRING" id="94643.A0A2A9MEW0"/>
<dbReference type="GO" id="GO:0003682">
    <property type="term" value="F:chromatin binding"/>
    <property type="evidence" value="ECO:0007669"/>
    <property type="project" value="TreeGrafter"/>
</dbReference>
<evidence type="ECO:0000259" key="3">
    <source>
        <dbReference type="Pfam" id="PF12341"/>
    </source>
</evidence>
<reference evidence="4 5" key="1">
    <citation type="submission" date="2017-09" db="EMBL/GenBank/DDBJ databases">
        <title>Genome sequencing of Besnoitia besnoiti strain Bb-Ger1.</title>
        <authorList>
            <person name="Schares G."/>
            <person name="Venepally P."/>
            <person name="Lorenzi H.A."/>
        </authorList>
    </citation>
    <scope>NUCLEOTIDE SEQUENCE [LARGE SCALE GENOMIC DNA]</scope>
    <source>
        <strain evidence="4 5">Bb-Ger1</strain>
    </source>
</reference>
<proteinExistence type="predicted"/>
<feature type="compositionally biased region" description="Acidic residues" evidence="2">
    <location>
        <begin position="720"/>
        <end position="729"/>
    </location>
</feature>
<feature type="region of interest" description="Disordered" evidence="2">
    <location>
        <begin position="470"/>
        <end position="777"/>
    </location>
</feature>
<feature type="compositionally biased region" description="Basic and acidic residues" evidence="2">
    <location>
        <begin position="560"/>
        <end position="583"/>
    </location>
</feature>
<sequence>MATSSSHTTPTFLATSWQPAPAAPAARSSPPVGSAPQNGARVFCIPGPPLAADRSCSLFTCGSQTGVTRLQPLFRTDGLAEADAAADHCSASFSLSATAAVAVAQSAGSPVVAVVPIDFSAMECRPAGMTAPEEEREPQRFLPAFPVVVGLENGQVWLYEWQQAEPGGTGGEASPSAPKCVAQHLLCRQMAKPITICIANVRRNADVDDDEEDSQKYRFEAYVLYSNGMVVVWKKGRRDRKELGPVEGAVHMSVEAEGRYIAVSSSTRKLVVFRRKEAPTDDDFLSFSKCFDQEVFRKQLNSACAAGVQLQTSWHPDGDCLFLPGASSVRMLKTSTMAIESLDFASSGFDPLVVFDRVAVVRLSPLASSPRHGEATATAVVLLASVRSSIRAWAVEQQQPLFYIEAGSNSSSSNGDRLLQIAAWRSYSGASNQAGHAFFSPALEIALVREDGAISIVGVRSQRLLEIVSKSTETSGSAATSVEKQVKSEPTENVSETNKGVNSGGMNAEDEETPEAEQNVPASPSGGPQSVEGASHEAADSASPPRSRSGGLSPSPVRMGAKEHSDAVNRSVSEKSYGEKSRDVVAGTPMKKKHDRDSEDEGTRGRRSASASVSPRNGEKKKRKERKNAADSTPVRRFIEMQAEEASEHDDENDGEQLFGAAGEEDGEECPHKGQREKRKRKALREERHKKRRKQDGSPLDGEDAGSALSDFEKESDAPPLDEEDEEDDSLHTLLSSFSFLSGKDGEKQAAAGEAAADGAHGEAAKDAASSPRSGEKALLETMRKALLQLHSRQKEGRKEQLAAKRRTQRLQRENARLRAELHGLRRTHQALLARGYGLEEGRRGWEVHRAVTPGACKQPGDAATPWCLFWNQHGHVTKTTAGDKTTLEIFNFSPAAALSGTSRKRITDYTSACMAALSKVGVALASVGSTRPLLPSRVEFRSLQDSSQWTKTLPVPERPLGVALGDSFVAVVTSSDLLRIFSTSGIALSLTRLPGVPVAVCASHQLLFVVVATTAASAGEAQHQRQRRRPAGGRDAHDERFFFSCMLLHVHPPPSAPTAPYLLPFGCRDRVAQLPALMAKAFPAIDVIHEGPLVLNHPLDWVNISTGGMPSVKDTSGQVWSLLPSWGRAMEGPVPYSLSWLPIVNLFEAAGGSLQGDAPPPSIKFWPLYVDEAKGEIMVVRLKASKLREASSGDAEEAEREAADGVSSGVSSRPPQEPSCAVAAPMFGYTVEQLPLRLPFTDVWPYMRWRQLLLKDKNLKGVVAQTGSSKGDAAVAMGEAALVPWHQFDEVRMRNEVVLRFVCVALRNWEGGGAGGGAGGPENQQDVLKMEQAQESVEAEKRFMAIVKNHDKFALREFLACREDRRLHPAALDVAVRFKMPNVASHARESLNGDTRMQVEKLREALEWQESEGLLEGAGALSPPPVAAGVGSLPASQASFSAHATRSEIENQHPAFSKRRPVEEQGGSPGSSPRKFAMRDPPHAVAGKFGSGGKAVNPLEAPERKSWMRAGSRSHQKFSAFRQAD</sequence>
<feature type="compositionally biased region" description="Acidic residues" evidence="2">
    <location>
        <begin position="642"/>
        <end position="655"/>
    </location>
</feature>
<dbReference type="RefSeq" id="XP_029218222.1">
    <property type="nucleotide sequence ID" value="XM_029365738.1"/>
</dbReference>
<dbReference type="PANTHER" id="PTHR19932">
    <property type="entry name" value="WD REPEAT AND HMG-BOX DNA BINDING PROTEIN"/>
    <property type="match status" value="1"/>
</dbReference>
<evidence type="ECO:0000313" key="4">
    <source>
        <dbReference type="EMBL" id="PFH34213.1"/>
    </source>
</evidence>
<dbReference type="EMBL" id="NWUJ01000007">
    <property type="protein sequence ID" value="PFH34213.1"/>
    <property type="molecule type" value="Genomic_DNA"/>
</dbReference>
<keyword evidence="1" id="KW-0175">Coiled coil</keyword>
<dbReference type="GO" id="GO:0006261">
    <property type="term" value="P:DNA-templated DNA replication"/>
    <property type="evidence" value="ECO:0007669"/>
    <property type="project" value="TreeGrafter"/>
</dbReference>
<dbReference type="GO" id="GO:0006281">
    <property type="term" value="P:DNA repair"/>
    <property type="evidence" value="ECO:0007669"/>
    <property type="project" value="TreeGrafter"/>
</dbReference>
<dbReference type="VEuPathDB" id="ToxoDB:BESB_073650"/>
<feature type="compositionally biased region" description="Polar residues" evidence="2">
    <location>
        <begin position="470"/>
        <end position="483"/>
    </location>
</feature>
<dbReference type="GO" id="GO:0043596">
    <property type="term" value="C:nuclear replication fork"/>
    <property type="evidence" value="ECO:0007669"/>
    <property type="project" value="TreeGrafter"/>
</dbReference>
<comment type="caution">
    <text evidence="4">The sequence shown here is derived from an EMBL/GenBank/DDBJ whole genome shotgun (WGS) entry which is preliminary data.</text>
</comment>
<feature type="compositionally biased region" description="Low complexity" evidence="2">
    <location>
        <begin position="732"/>
        <end position="759"/>
    </location>
</feature>
<dbReference type="GO" id="GO:0000278">
    <property type="term" value="P:mitotic cell cycle"/>
    <property type="evidence" value="ECO:0007669"/>
    <property type="project" value="TreeGrafter"/>
</dbReference>
<feature type="region of interest" description="Disordered" evidence="2">
    <location>
        <begin position="1439"/>
        <end position="1526"/>
    </location>
</feature>
<feature type="compositionally biased region" description="Basic and acidic residues" evidence="2">
    <location>
        <begin position="595"/>
        <end position="604"/>
    </location>
</feature>
<feature type="compositionally biased region" description="Basic residues" evidence="2">
    <location>
        <begin position="675"/>
        <end position="694"/>
    </location>
</feature>
<dbReference type="GeneID" id="40312291"/>
<dbReference type="OrthoDB" id="427368at2759"/>
<evidence type="ECO:0000256" key="1">
    <source>
        <dbReference type="SAM" id="Coils"/>
    </source>
</evidence>
<name>A0A2A9MEW0_BESBE</name>
<feature type="compositionally biased region" description="Polar residues" evidence="2">
    <location>
        <begin position="491"/>
        <end position="505"/>
    </location>
</feature>
<dbReference type="InterPro" id="IPR022100">
    <property type="entry name" value="WDHD1/CFT4_beta-prop_2nd"/>
</dbReference>
<feature type="compositionally biased region" description="Polar residues" evidence="2">
    <location>
        <begin position="1"/>
        <end position="18"/>
    </location>
</feature>
<dbReference type="Proteomes" id="UP000224006">
    <property type="component" value="Unassembled WGS sequence"/>
</dbReference>
<feature type="domain" description="WDHD1/CFT4 second beta-propeller" evidence="3">
    <location>
        <begin position="852"/>
        <end position="1019"/>
    </location>
</feature>
<gene>
    <name evidence="4" type="ORF">BESB_073650</name>
</gene>
<feature type="region of interest" description="Disordered" evidence="2">
    <location>
        <begin position="1"/>
        <end position="34"/>
    </location>
</feature>
<organism evidence="4 5">
    <name type="scientific">Besnoitia besnoiti</name>
    <name type="common">Apicomplexan protozoan</name>
    <dbReference type="NCBI Taxonomy" id="94643"/>
    <lineage>
        <taxon>Eukaryota</taxon>
        <taxon>Sar</taxon>
        <taxon>Alveolata</taxon>
        <taxon>Apicomplexa</taxon>
        <taxon>Conoidasida</taxon>
        <taxon>Coccidia</taxon>
        <taxon>Eucoccidiorida</taxon>
        <taxon>Eimeriorina</taxon>
        <taxon>Sarcocystidae</taxon>
        <taxon>Besnoitia</taxon>
    </lineage>
</organism>
<feature type="compositionally biased region" description="Low complexity" evidence="2">
    <location>
        <begin position="19"/>
        <end position="34"/>
    </location>
</feature>